<feature type="region of interest" description="Disordered" evidence="1">
    <location>
        <begin position="50"/>
        <end position="69"/>
    </location>
</feature>
<name>A0A0S7Y2C2_UNCSA</name>
<reference evidence="3 4" key="1">
    <citation type="journal article" date="2015" name="Microbiome">
        <title>Genomic resolution of linkages in carbon, nitrogen, and sulfur cycling among widespread estuary sediment bacteria.</title>
        <authorList>
            <person name="Baker B.J."/>
            <person name="Lazar C.S."/>
            <person name="Teske A.P."/>
            <person name="Dick G.J."/>
        </authorList>
    </citation>
    <scope>NUCLEOTIDE SEQUENCE [LARGE SCALE GENOMIC DNA]</scope>
    <source>
        <strain evidence="3">DG_54_3</strain>
    </source>
</reference>
<gene>
    <name evidence="3" type="ORF">AMJ44_05165</name>
</gene>
<protein>
    <recommendedName>
        <fullName evidence="2">Putative regulatory protein FmdB zinc ribbon domain-containing protein</fullName>
    </recommendedName>
</protein>
<evidence type="ECO:0000313" key="3">
    <source>
        <dbReference type="EMBL" id="KPJ68880.1"/>
    </source>
</evidence>
<dbReference type="Pfam" id="PF09723">
    <property type="entry name" value="Zn_ribbon_8"/>
    <property type="match status" value="1"/>
</dbReference>
<organism evidence="3 4">
    <name type="scientific">candidate division WOR-1 bacterium DG_54_3</name>
    <dbReference type="NCBI Taxonomy" id="1703775"/>
    <lineage>
        <taxon>Bacteria</taxon>
        <taxon>Bacillati</taxon>
        <taxon>Saganbacteria</taxon>
    </lineage>
</organism>
<sequence length="69" mass="7444">MPIYEFKCKDCGKEFEVKLPISKAGEKQSCPECKSSKTIRSFSNVSVMNSHTSDSGGFSSCPTGTCGLQ</sequence>
<evidence type="ECO:0000256" key="1">
    <source>
        <dbReference type="SAM" id="MobiDB-lite"/>
    </source>
</evidence>
<feature type="domain" description="Putative regulatory protein FmdB zinc ribbon" evidence="2">
    <location>
        <begin position="1"/>
        <end position="43"/>
    </location>
</feature>
<dbReference type="AlphaFoldDB" id="A0A0S7Y2C2"/>
<accession>A0A0S7Y2C2</accession>
<evidence type="ECO:0000259" key="2">
    <source>
        <dbReference type="SMART" id="SM00834"/>
    </source>
</evidence>
<dbReference type="SMART" id="SM00834">
    <property type="entry name" value="CxxC_CXXC_SSSS"/>
    <property type="match status" value="1"/>
</dbReference>
<evidence type="ECO:0000313" key="4">
    <source>
        <dbReference type="Proteomes" id="UP000051861"/>
    </source>
</evidence>
<dbReference type="NCBIfam" id="TIGR02605">
    <property type="entry name" value="CxxC_CxxC_SSSS"/>
    <property type="match status" value="1"/>
</dbReference>
<dbReference type="InterPro" id="IPR013429">
    <property type="entry name" value="Regulatory_FmdB_Zinc_ribbon"/>
</dbReference>
<dbReference type="Gene3D" id="2.20.28.30">
    <property type="entry name" value="RNA polymerase ii, chain L"/>
    <property type="match status" value="1"/>
</dbReference>
<dbReference type="Proteomes" id="UP000051861">
    <property type="component" value="Unassembled WGS sequence"/>
</dbReference>
<proteinExistence type="predicted"/>
<dbReference type="EMBL" id="LIZX01000037">
    <property type="protein sequence ID" value="KPJ68880.1"/>
    <property type="molecule type" value="Genomic_DNA"/>
</dbReference>
<comment type="caution">
    <text evidence="3">The sequence shown here is derived from an EMBL/GenBank/DDBJ whole genome shotgun (WGS) entry which is preliminary data.</text>
</comment>